<dbReference type="Pfam" id="PF00072">
    <property type="entry name" value="Response_reg"/>
    <property type="match status" value="1"/>
</dbReference>
<evidence type="ECO:0000256" key="7">
    <source>
        <dbReference type="PROSITE-ProRule" id="PRU01091"/>
    </source>
</evidence>
<evidence type="ECO:0000256" key="5">
    <source>
        <dbReference type="ARBA" id="ARBA00023163"/>
    </source>
</evidence>
<dbReference type="EMBL" id="JWIC01000007">
    <property type="protein sequence ID" value="KID55929.1"/>
    <property type="molecule type" value="Genomic_DNA"/>
</dbReference>
<comment type="caution">
    <text evidence="10">The sequence shown here is derived from an EMBL/GenBank/DDBJ whole genome shotgun (WGS) entry which is preliminary data.</text>
</comment>
<evidence type="ECO:0000259" key="8">
    <source>
        <dbReference type="PROSITE" id="PS50110"/>
    </source>
</evidence>
<organism evidence="10 11">
    <name type="scientific">Pseudoalteromonas luteoviolacea</name>
    <dbReference type="NCBI Taxonomy" id="43657"/>
    <lineage>
        <taxon>Bacteria</taxon>
        <taxon>Pseudomonadati</taxon>
        <taxon>Pseudomonadota</taxon>
        <taxon>Gammaproteobacteria</taxon>
        <taxon>Alteromonadales</taxon>
        <taxon>Pseudoalteromonadaceae</taxon>
        <taxon>Pseudoalteromonas</taxon>
    </lineage>
</organism>
<evidence type="ECO:0000313" key="10">
    <source>
        <dbReference type="EMBL" id="KID55929.1"/>
    </source>
</evidence>
<evidence type="ECO:0000256" key="1">
    <source>
        <dbReference type="ARBA" id="ARBA00022553"/>
    </source>
</evidence>
<evidence type="ECO:0000256" key="4">
    <source>
        <dbReference type="ARBA" id="ARBA00023125"/>
    </source>
</evidence>
<dbReference type="Gene3D" id="1.10.10.10">
    <property type="entry name" value="Winged helix-like DNA-binding domain superfamily/Winged helix DNA-binding domain"/>
    <property type="match status" value="1"/>
</dbReference>
<feature type="DNA-binding region" description="OmpR/PhoB-type" evidence="7">
    <location>
        <begin position="129"/>
        <end position="227"/>
    </location>
</feature>
<feature type="modified residue" description="4-aspartylphosphate" evidence="6">
    <location>
        <position position="54"/>
    </location>
</feature>
<name>A0A0C1MGC9_9GAMM</name>
<dbReference type="PROSITE" id="PS50110">
    <property type="entry name" value="RESPONSE_REGULATORY"/>
    <property type="match status" value="1"/>
</dbReference>
<dbReference type="InterPro" id="IPR016032">
    <property type="entry name" value="Sig_transdc_resp-reg_C-effctor"/>
</dbReference>
<keyword evidence="4 7" id="KW-0238">DNA-binding</keyword>
<dbReference type="GO" id="GO:0000156">
    <property type="term" value="F:phosphorelay response regulator activity"/>
    <property type="evidence" value="ECO:0007669"/>
    <property type="project" value="TreeGrafter"/>
</dbReference>
<dbReference type="CDD" id="cd17574">
    <property type="entry name" value="REC_OmpR"/>
    <property type="match status" value="1"/>
</dbReference>
<evidence type="ECO:0000256" key="3">
    <source>
        <dbReference type="ARBA" id="ARBA00023015"/>
    </source>
</evidence>
<dbReference type="Proteomes" id="UP000031327">
    <property type="component" value="Unassembled WGS sequence"/>
</dbReference>
<dbReference type="SUPFAM" id="SSF46894">
    <property type="entry name" value="C-terminal effector domain of the bipartite response regulators"/>
    <property type="match status" value="1"/>
</dbReference>
<dbReference type="RefSeq" id="WP_039610501.1">
    <property type="nucleotide sequence ID" value="NZ_JWIC01000007.1"/>
</dbReference>
<evidence type="ECO:0000313" key="11">
    <source>
        <dbReference type="Proteomes" id="UP000031327"/>
    </source>
</evidence>
<keyword evidence="5" id="KW-0804">Transcription</keyword>
<dbReference type="GO" id="GO:0006355">
    <property type="term" value="P:regulation of DNA-templated transcription"/>
    <property type="evidence" value="ECO:0007669"/>
    <property type="project" value="InterPro"/>
</dbReference>
<dbReference type="GO" id="GO:0000976">
    <property type="term" value="F:transcription cis-regulatory region binding"/>
    <property type="evidence" value="ECO:0007669"/>
    <property type="project" value="TreeGrafter"/>
</dbReference>
<dbReference type="PANTHER" id="PTHR48111:SF47">
    <property type="entry name" value="TRANSCRIPTIONAL REGULATORY PROTEIN RSTA"/>
    <property type="match status" value="1"/>
</dbReference>
<dbReference type="InterPro" id="IPR036388">
    <property type="entry name" value="WH-like_DNA-bd_sf"/>
</dbReference>
<dbReference type="FunFam" id="3.40.50.2300:FF:000001">
    <property type="entry name" value="DNA-binding response regulator PhoB"/>
    <property type="match status" value="1"/>
</dbReference>
<evidence type="ECO:0000256" key="6">
    <source>
        <dbReference type="PROSITE-ProRule" id="PRU00169"/>
    </source>
</evidence>
<dbReference type="Gene3D" id="3.40.50.2300">
    <property type="match status" value="1"/>
</dbReference>
<dbReference type="InterPro" id="IPR011006">
    <property type="entry name" value="CheY-like_superfamily"/>
</dbReference>
<dbReference type="GO" id="GO:0032993">
    <property type="term" value="C:protein-DNA complex"/>
    <property type="evidence" value="ECO:0007669"/>
    <property type="project" value="TreeGrafter"/>
</dbReference>
<proteinExistence type="predicted"/>
<dbReference type="InterPro" id="IPR001789">
    <property type="entry name" value="Sig_transdc_resp-reg_receiver"/>
</dbReference>
<dbReference type="SMART" id="SM00862">
    <property type="entry name" value="Trans_reg_C"/>
    <property type="match status" value="1"/>
</dbReference>
<protein>
    <submittedName>
        <fullName evidence="10">Chemotaxis protein CheY</fullName>
    </submittedName>
</protein>
<dbReference type="SMART" id="SM00448">
    <property type="entry name" value="REC"/>
    <property type="match status" value="1"/>
</dbReference>
<dbReference type="OrthoDB" id="9802426at2"/>
<dbReference type="Gene3D" id="6.10.250.690">
    <property type="match status" value="1"/>
</dbReference>
<gene>
    <name evidence="10" type="ORF">JF50_16470</name>
</gene>
<dbReference type="InterPro" id="IPR001867">
    <property type="entry name" value="OmpR/PhoB-type_DNA-bd"/>
</dbReference>
<dbReference type="PANTHER" id="PTHR48111">
    <property type="entry name" value="REGULATOR OF RPOS"/>
    <property type="match status" value="1"/>
</dbReference>
<sequence>MSQCKVALVEDDIELAQWIADYLRAKQYHVDVYHDGLVGFEAIQKTKPDLIILDGMLPSMDGLDVCKALRQLTQTPILMLTARDEEIDEILGLEMGADDYLTKPVRGRLLEARMRTLLRRATVTKVVNDEKLVFGTLEVDVGNRQVLLGGQNIQVSSNEFDVLWVLAKHAGSVVTRQDLVQELRGFEYDGFDRTIDLRVSRLRKKLGDKEAPYKIATVWGKGYQLSKDTW</sequence>
<dbReference type="GO" id="GO:0005829">
    <property type="term" value="C:cytosol"/>
    <property type="evidence" value="ECO:0007669"/>
    <property type="project" value="TreeGrafter"/>
</dbReference>
<dbReference type="CDD" id="cd00383">
    <property type="entry name" value="trans_reg_C"/>
    <property type="match status" value="1"/>
</dbReference>
<keyword evidence="3" id="KW-0805">Transcription regulation</keyword>
<accession>A0A0C1MGC9</accession>
<feature type="domain" description="OmpR/PhoB-type" evidence="9">
    <location>
        <begin position="129"/>
        <end position="227"/>
    </location>
</feature>
<evidence type="ECO:0000256" key="2">
    <source>
        <dbReference type="ARBA" id="ARBA00023012"/>
    </source>
</evidence>
<feature type="domain" description="Response regulatory" evidence="8">
    <location>
        <begin position="5"/>
        <end position="118"/>
    </location>
</feature>
<keyword evidence="1 6" id="KW-0597">Phosphoprotein</keyword>
<dbReference type="SUPFAM" id="SSF52172">
    <property type="entry name" value="CheY-like"/>
    <property type="match status" value="1"/>
</dbReference>
<dbReference type="InterPro" id="IPR039420">
    <property type="entry name" value="WalR-like"/>
</dbReference>
<evidence type="ECO:0000259" key="9">
    <source>
        <dbReference type="PROSITE" id="PS51755"/>
    </source>
</evidence>
<dbReference type="PROSITE" id="PS51755">
    <property type="entry name" value="OMPR_PHOB"/>
    <property type="match status" value="1"/>
</dbReference>
<dbReference type="Pfam" id="PF00486">
    <property type="entry name" value="Trans_reg_C"/>
    <property type="match status" value="1"/>
</dbReference>
<keyword evidence="2" id="KW-0902">Two-component regulatory system</keyword>
<dbReference type="AlphaFoldDB" id="A0A0C1MGC9"/>
<reference evidence="10 11" key="1">
    <citation type="submission" date="2014-12" db="EMBL/GenBank/DDBJ databases">
        <title>Draft Genome Sequence of Pseudoalteromonas luteoviolacea HI1.</title>
        <authorList>
            <person name="Asahina A.Y."/>
            <person name="Hadfield M.G."/>
        </authorList>
    </citation>
    <scope>NUCLEOTIDE SEQUENCE [LARGE SCALE GENOMIC DNA]</scope>
    <source>
        <strain evidence="10 11">HI1</strain>
    </source>
</reference>